<protein>
    <submittedName>
        <fullName evidence="1">1925_t:CDS:1</fullName>
    </submittedName>
</protein>
<name>A0ABN7US74_GIGMA</name>
<evidence type="ECO:0000313" key="1">
    <source>
        <dbReference type="EMBL" id="CAG8658028.1"/>
    </source>
</evidence>
<proteinExistence type="predicted"/>
<sequence length="40" mass="4728">MYKESSPLLYCTPDIVTPSEWDLKSRPLLRHLPSRLRLSK</sequence>
<accession>A0ABN7US74</accession>
<evidence type="ECO:0000313" key="2">
    <source>
        <dbReference type="Proteomes" id="UP000789901"/>
    </source>
</evidence>
<organism evidence="1 2">
    <name type="scientific">Gigaspora margarita</name>
    <dbReference type="NCBI Taxonomy" id="4874"/>
    <lineage>
        <taxon>Eukaryota</taxon>
        <taxon>Fungi</taxon>
        <taxon>Fungi incertae sedis</taxon>
        <taxon>Mucoromycota</taxon>
        <taxon>Glomeromycotina</taxon>
        <taxon>Glomeromycetes</taxon>
        <taxon>Diversisporales</taxon>
        <taxon>Gigasporaceae</taxon>
        <taxon>Gigaspora</taxon>
    </lineage>
</organism>
<gene>
    <name evidence="1" type="ORF">GMARGA_LOCUS9730</name>
</gene>
<keyword evidence="2" id="KW-1185">Reference proteome</keyword>
<dbReference type="Proteomes" id="UP000789901">
    <property type="component" value="Unassembled WGS sequence"/>
</dbReference>
<comment type="caution">
    <text evidence="1">The sequence shown here is derived from an EMBL/GenBank/DDBJ whole genome shotgun (WGS) entry which is preliminary data.</text>
</comment>
<reference evidence="1 2" key="1">
    <citation type="submission" date="2021-06" db="EMBL/GenBank/DDBJ databases">
        <authorList>
            <person name="Kallberg Y."/>
            <person name="Tangrot J."/>
            <person name="Rosling A."/>
        </authorList>
    </citation>
    <scope>NUCLEOTIDE SEQUENCE [LARGE SCALE GENOMIC DNA]</scope>
    <source>
        <strain evidence="1 2">120-4 pot B 10/14</strain>
    </source>
</reference>
<dbReference type="EMBL" id="CAJVQB010005297">
    <property type="protein sequence ID" value="CAG8658028.1"/>
    <property type="molecule type" value="Genomic_DNA"/>
</dbReference>